<sequence length="265" mass="29604">MIEDSHLNKLNDLESMVFEQVLKEPECIMKMTIREFASSVHVSPTTIVRMTRKLGFSGWNEMKGYLRAQRDKVSLKADAAEYDNLLAFELFTKRLRNPEYLKLIDEAAKLLEETEYTVFIGVGTSGALADYGTKYFNNAGLPAFEVTDPYQPLMTNNAQSMTVVALSISGKTNFIIGSVASYKRDGVKVISITNEMNNTLSNMADVAIPYNVAAESSKVHALGQLTTQLPVVALLERLAHRTHSFRQEKNKNNSEKGKTFKSGFL</sequence>
<dbReference type="EMBL" id="JBCLSH010000002">
    <property type="protein sequence ID" value="MEY8442804.1"/>
    <property type="molecule type" value="Genomic_DNA"/>
</dbReference>
<dbReference type="PANTHER" id="PTHR30514:SF1">
    <property type="entry name" value="HTH-TYPE TRANSCRIPTIONAL REGULATOR HEXR-RELATED"/>
    <property type="match status" value="1"/>
</dbReference>
<evidence type="ECO:0000256" key="2">
    <source>
        <dbReference type="ARBA" id="ARBA00023125"/>
    </source>
</evidence>
<name>A0ABV4D1V5_9LACT</name>
<dbReference type="PANTHER" id="PTHR30514">
    <property type="entry name" value="GLUCOKINASE"/>
    <property type="match status" value="1"/>
</dbReference>
<dbReference type="PROSITE" id="PS51464">
    <property type="entry name" value="SIS"/>
    <property type="match status" value="1"/>
</dbReference>
<proteinExistence type="predicted"/>
<feature type="domain" description="HTH rpiR-type" evidence="5">
    <location>
        <begin position="1"/>
        <end position="73"/>
    </location>
</feature>
<dbReference type="CDD" id="cd05013">
    <property type="entry name" value="SIS_RpiR"/>
    <property type="match status" value="1"/>
</dbReference>
<dbReference type="SUPFAM" id="SSF46689">
    <property type="entry name" value="Homeodomain-like"/>
    <property type="match status" value="1"/>
</dbReference>
<feature type="domain" description="SIS" evidence="6">
    <location>
        <begin position="107"/>
        <end position="248"/>
    </location>
</feature>
<dbReference type="Pfam" id="PF01380">
    <property type="entry name" value="SIS"/>
    <property type="match status" value="1"/>
</dbReference>
<keyword evidence="8" id="KW-1185">Reference proteome</keyword>
<dbReference type="InterPro" id="IPR036388">
    <property type="entry name" value="WH-like_DNA-bd_sf"/>
</dbReference>
<feature type="region of interest" description="Disordered" evidence="4">
    <location>
        <begin position="245"/>
        <end position="265"/>
    </location>
</feature>
<dbReference type="Gene3D" id="3.40.50.10490">
    <property type="entry name" value="Glucose-6-phosphate isomerase like protein, domain 1"/>
    <property type="match status" value="1"/>
</dbReference>
<organism evidence="7 8">
    <name type="scientific">Lactococcus ileimucosae</name>
    <dbReference type="NCBI Taxonomy" id="2941329"/>
    <lineage>
        <taxon>Bacteria</taxon>
        <taxon>Bacillati</taxon>
        <taxon>Bacillota</taxon>
        <taxon>Bacilli</taxon>
        <taxon>Lactobacillales</taxon>
        <taxon>Streptococcaceae</taxon>
        <taxon>Lactococcus</taxon>
    </lineage>
</organism>
<dbReference type="Gene3D" id="1.10.10.10">
    <property type="entry name" value="Winged helix-like DNA-binding domain superfamily/Winged helix DNA-binding domain"/>
    <property type="match status" value="1"/>
</dbReference>
<evidence type="ECO:0000259" key="5">
    <source>
        <dbReference type="PROSITE" id="PS51071"/>
    </source>
</evidence>
<dbReference type="RefSeq" id="WP_251712274.1">
    <property type="nucleotide sequence ID" value="NZ_CALPDE010000004.1"/>
</dbReference>
<evidence type="ECO:0000313" key="7">
    <source>
        <dbReference type="EMBL" id="MEY8442804.1"/>
    </source>
</evidence>
<gene>
    <name evidence="7" type="ORF">AALA52_00770</name>
</gene>
<dbReference type="SUPFAM" id="SSF53697">
    <property type="entry name" value="SIS domain"/>
    <property type="match status" value="1"/>
</dbReference>
<dbReference type="Pfam" id="PF01418">
    <property type="entry name" value="HTH_6"/>
    <property type="match status" value="1"/>
</dbReference>
<dbReference type="InterPro" id="IPR009057">
    <property type="entry name" value="Homeodomain-like_sf"/>
</dbReference>
<evidence type="ECO:0000256" key="1">
    <source>
        <dbReference type="ARBA" id="ARBA00023015"/>
    </source>
</evidence>
<comment type="caution">
    <text evidence="7">The sequence shown here is derived from an EMBL/GenBank/DDBJ whole genome shotgun (WGS) entry which is preliminary data.</text>
</comment>
<evidence type="ECO:0000256" key="4">
    <source>
        <dbReference type="SAM" id="MobiDB-lite"/>
    </source>
</evidence>
<protein>
    <submittedName>
        <fullName evidence="7">MurR/RpiR family transcriptional regulator</fullName>
    </submittedName>
</protein>
<accession>A0ABV4D1V5</accession>
<reference evidence="7 8" key="1">
    <citation type="submission" date="2024-03" db="EMBL/GenBank/DDBJ databases">
        <title>Mouse gut bacterial collection (mGBC) of GemPharmatech.</title>
        <authorList>
            <person name="He Y."/>
            <person name="Dong L."/>
            <person name="Wu D."/>
            <person name="Gao X."/>
            <person name="Lin Z."/>
        </authorList>
    </citation>
    <scope>NUCLEOTIDE SEQUENCE [LARGE SCALE GENOMIC DNA]</scope>
    <source>
        <strain evidence="7 8">61-15</strain>
    </source>
</reference>
<evidence type="ECO:0000313" key="8">
    <source>
        <dbReference type="Proteomes" id="UP001565283"/>
    </source>
</evidence>
<evidence type="ECO:0000256" key="3">
    <source>
        <dbReference type="ARBA" id="ARBA00023163"/>
    </source>
</evidence>
<dbReference type="InterPro" id="IPR000281">
    <property type="entry name" value="HTH_RpiR"/>
</dbReference>
<keyword evidence="3" id="KW-0804">Transcription</keyword>
<dbReference type="Proteomes" id="UP001565283">
    <property type="component" value="Unassembled WGS sequence"/>
</dbReference>
<dbReference type="InterPro" id="IPR001347">
    <property type="entry name" value="SIS_dom"/>
</dbReference>
<dbReference type="PROSITE" id="PS51071">
    <property type="entry name" value="HTH_RPIR"/>
    <property type="match status" value="1"/>
</dbReference>
<keyword evidence="2" id="KW-0238">DNA-binding</keyword>
<keyword evidence="1" id="KW-0805">Transcription regulation</keyword>
<dbReference type="InterPro" id="IPR047640">
    <property type="entry name" value="RpiR-like"/>
</dbReference>
<feature type="compositionally biased region" description="Basic and acidic residues" evidence="4">
    <location>
        <begin position="245"/>
        <end position="258"/>
    </location>
</feature>
<evidence type="ECO:0000259" key="6">
    <source>
        <dbReference type="PROSITE" id="PS51464"/>
    </source>
</evidence>
<dbReference type="InterPro" id="IPR046348">
    <property type="entry name" value="SIS_dom_sf"/>
</dbReference>
<dbReference type="InterPro" id="IPR035472">
    <property type="entry name" value="RpiR-like_SIS"/>
</dbReference>